<dbReference type="PIRSF" id="PIRSF030092">
    <property type="entry name" value="UCP030092"/>
    <property type="match status" value="1"/>
</dbReference>
<keyword evidence="1" id="KW-0812">Transmembrane</keyword>
<dbReference type="OrthoDB" id="2353183at2"/>
<feature type="transmembrane region" description="Helical" evidence="1">
    <location>
        <begin position="67"/>
        <end position="85"/>
    </location>
</feature>
<keyword evidence="3" id="KW-1185">Reference proteome</keyword>
<evidence type="ECO:0000256" key="1">
    <source>
        <dbReference type="SAM" id="Phobius"/>
    </source>
</evidence>
<reference evidence="3" key="1">
    <citation type="submission" date="2016-08" db="EMBL/GenBank/DDBJ databases">
        <authorList>
            <person name="Varghese N."/>
            <person name="Submissions Spin"/>
        </authorList>
    </citation>
    <scope>NUCLEOTIDE SEQUENCE [LARGE SCALE GENOMIC DNA]</scope>
    <source>
        <strain evidence="3">SGD-1123</strain>
    </source>
</reference>
<keyword evidence="1" id="KW-1133">Transmembrane helix</keyword>
<evidence type="ECO:0008006" key="4">
    <source>
        <dbReference type="Google" id="ProtNLM"/>
    </source>
</evidence>
<proteinExistence type="predicted"/>
<sequence>MASIFSTIIAIFVIIPFLGYFISFIIAKEVMKNHRKAVHLAIDVTTFLLMVSVHFIVLAIWNTSYLWIIFLSVCCIGLIFAVLYWRAKGEIHYPQVIRGVWRINFLLFFAAYIALMITGLIIRIIELN</sequence>
<dbReference type="Pfam" id="PF11877">
    <property type="entry name" value="DUF3397"/>
    <property type="match status" value="1"/>
</dbReference>
<feature type="transmembrane region" description="Helical" evidence="1">
    <location>
        <begin position="6"/>
        <end position="26"/>
    </location>
</feature>
<name>A0A0V8HIG9_9BACI</name>
<protein>
    <recommendedName>
        <fullName evidence="4">DUF3397 domain-containing protein</fullName>
    </recommendedName>
</protein>
<accession>A0A0V8HIG9</accession>
<dbReference type="AlphaFoldDB" id="A0A0V8HIG9"/>
<evidence type="ECO:0000313" key="2">
    <source>
        <dbReference type="EMBL" id="SCC04233.1"/>
    </source>
</evidence>
<dbReference type="InterPro" id="IPR016945">
    <property type="entry name" value="UCP030092"/>
</dbReference>
<evidence type="ECO:0000313" key="3">
    <source>
        <dbReference type="Proteomes" id="UP000181997"/>
    </source>
</evidence>
<feature type="transmembrane region" description="Helical" evidence="1">
    <location>
        <begin position="38"/>
        <end position="61"/>
    </location>
</feature>
<dbReference type="EMBL" id="FMAU01000002">
    <property type="protein sequence ID" value="SCC04233.1"/>
    <property type="molecule type" value="Genomic_DNA"/>
</dbReference>
<dbReference type="RefSeq" id="WP_058298360.1">
    <property type="nucleotide sequence ID" value="NZ_FMAU01000002.1"/>
</dbReference>
<organism evidence="2 3">
    <name type="scientific">[Bacillus] enclensis</name>
    <dbReference type="NCBI Taxonomy" id="1402860"/>
    <lineage>
        <taxon>Bacteria</taxon>
        <taxon>Bacillati</taxon>
        <taxon>Bacillota</taxon>
        <taxon>Bacilli</taxon>
        <taxon>Bacillales</taxon>
        <taxon>Bacillaceae</taxon>
        <taxon>Rossellomorea</taxon>
    </lineage>
</organism>
<dbReference type="InterPro" id="IPR024515">
    <property type="entry name" value="DUF3397"/>
</dbReference>
<keyword evidence="1" id="KW-0472">Membrane</keyword>
<gene>
    <name evidence="2" type="ORF">GA0061094_2049</name>
</gene>
<dbReference type="Proteomes" id="UP000181997">
    <property type="component" value="Unassembled WGS sequence"/>
</dbReference>
<feature type="transmembrane region" description="Helical" evidence="1">
    <location>
        <begin position="105"/>
        <end position="125"/>
    </location>
</feature>